<dbReference type="GO" id="GO:0140664">
    <property type="term" value="F:ATP-dependent DNA damage sensor activity"/>
    <property type="evidence" value="ECO:0007669"/>
    <property type="project" value="InterPro"/>
</dbReference>
<organism evidence="8 9">
    <name type="scientific">Rhipicephalus sanguineus</name>
    <name type="common">Brown dog tick</name>
    <name type="synonym">Ixodes sanguineus</name>
    <dbReference type="NCBI Taxonomy" id="34632"/>
    <lineage>
        <taxon>Eukaryota</taxon>
        <taxon>Metazoa</taxon>
        <taxon>Ecdysozoa</taxon>
        <taxon>Arthropoda</taxon>
        <taxon>Chelicerata</taxon>
        <taxon>Arachnida</taxon>
        <taxon>Acari</taxon>
        <taxon>Parasitiformes</taxon>
        <taxon>Ixodida</taxon>
        <taxon>Ixodoidea</taxon>
        <taxon>Ixodidae</taxon>
        <taxon>Rhipicephalinae</taxon>
        <taxon>Rhipicephalus</taxon>
        <taxon>Rhipicephalus</taxon>
    </lineage>
</organism>
<accession>A0A9D4QE21</accession>
<dbReference type="InterPro" id="IPR038973">
    <property type="entry name" value="MutL/Mlh/Pms-like"/>
</dbReference>
<dbReference type="GO" id="GO:0006298">
    <property type="term" value="P:mismatch repair"/>
    <property type="evidence" value="ECO:0007669"/>
    <property type="project" value="InterPro"/>
</dbReference>
<dbReference type="Proteomes" id="UP000821837">
    <property type="component" value="Chromosome 10"/>
</dbReference>
<keyword evidence="5" id="KW-0539">Nucleus</keyword>
<feature type="domain" description="DNA mismatch repair protein S5" evidence="7">
    <location>
        <begin position="220"/>
        <end position="339"/>
    </location>
</feature>
<dbReference type="Gene3D" id="3.30.565.10">
    <property type="entry name" value="Histidine kinase-like ATPase, C-terminal domain"/>
    <property type="match status" value="1"/>
</dbReference>
<dbReference type="InterPro" id="IPR002099">
    <property type="entry name" value="MutL/Mlh/PMS"/>
</dbReference>
<comment type="subcellular location">
    <subcellularLocation>
        <location evidence="1">Nucleus</location>
    </subcellularLocation>
</comment>
<dbReference type="FunFam" id="3.30.230.10:FF:000014">
    <property type="entry name" value="DNA mismatch repair protein Mlh1"/>
    <property type="match status" value="1"/>
</dbReference>
<dbReference type="SUPFAM" id="SSF55874">
    <property type="entry name" value="ATPase domain of HSP90 chaperone/DNA topoisomerase II/histidine kinase"/>
    <property type="match status" value="1"/>
</dbReference>
<protein>
    <recommendedName>
        <fullName evidence="7">DNA mismatch repair protein S5 domain-containing protein</fullName>
    </recommendedName>
</protein>
<dbReference type="FunFam" id="3.30.565.10:FF:000109">
    <property type="entry name" value="Related to MLH1-DNA mismatch repair protein"/>
    <property type="match status" value="1"/>
</dbReference>
<dbReference type="InterPro" id="IPR014721">
    <property type="entry name" value="Ribsml_uS5_D2-typ_fold_subgr"/>
</dbReference>
<dbReference type="Pfam" id="PF16413">
    <property type="entry name" value="Mlh1_C"/>
    <property type="match status" value="1"/>
</dbReference>
<reference evidence="8" key="2">
    <citation type="submission" date="2021-09" db="EMBL/GenBank/DDBJ databases">
        <authorList>
            <person name="Jia N."/>
            <person name="Wang J."/>
            <person name="Shi W."/>
            <person name="Du L."/>
            <person name="Sun Y."/>
            <person name="Zhan W."/>
            <person name="Jiang J."/>
            <person name="Wang Q."/>
            <person name="Zhang B."/>
            <person name="Ji P."/>
            <person name="Sakyi L.B."/>
            <person name="Cui X."/>
            <person name="Yuan T."/>
            <person name="Jiang B."/>
            <person name="Yang W."/>
            <person name="Lam T.T.-Y."/>
            <person name="Chang Q."/>
            <person name="Ding S."/>
            <person name="Wang X."/>
            <person name="Zhu J."/>
            <person name="Ruan X."/>
            <person name="Zhao L."/>
            <person name="Wei J."/>
            <person name="Que T."/>
            <person name="Du C."/>
            <person name="Cheng J."/>
            <person name="Dai P."/>
            <person name="Han X."/>
            <person name="Huang E."/>
            <person name="Gao Y."/>
            <person name="Liu J."/>
            <person name="Shao H."/>
            <person name="Ye R."/>
            <person name="Li L."/>
            <person name="Wei W."/>
            <person name="Wang X."/>
            <person name="Wang C."/>
            <person name="Huo Q."/>
            <person name="Li W."/>
            <person name="Guo W."/>
            <person name="Chen H."/>
            <person name="Chen S."/>
            <person name="Zhou L."/>
            <person name="Zhou L."/>
            <person name="Ni X."/>
            <person name="Tian J."/>
            <person name="Zhou Y."/>
            <person name="Sheng Y."/>
            <person name="Liu T."/>
            <person name="Pan Y."/>
            <person name="Xia L."/>
            <person name="Li J."/>
            <person name="Zhao F."/>
            <person name="Cao W."/>
        </authorList>
    </citation>
    <scope>NUCLEOTIDE SEQUENCE</scope>
    <source>
        <strain evidence="8">Rsan-2018</strain>
        <tissue evidence="8">Larvae</tissue>
    </source>
</reference>
<dbReference type="CDD" id="cd16926">
    <property type="entry name" value="HATPase_MutL-MLH-PMS-like"/>
    <property type="match status" value="1"/>
</dbReference>
<feature type="region of interest" description="Disordered" evidence="6">
    <location>
        <begin position="404"/>
        <end position="432"/>
    </location>
</feature>
<dbReference type="OrthoDB" id="10263226at2759"/>
<dbReference type="InterPro" id="IPR013507">
    <property type="entry name" value="DNA_mismatch_S5_2-like"/>
</dbReference>
<evidence type="ECO:0000256" key="6">
    <source>
        <dbReference type="SAM" id="MobiDB-lite"/>
    </source>
</evidence>
<evidence type="ECO:0000256" key="3">
    <source>
        <dbReference type="ARBA" id="ARBA00022763"/>
    </source>
</evidence>
<keyword evidence="4" id="KW-0234">DNA repair</keyword>
<dbReference type="NCBIfam" id="TIGR00585">
    <property type="entry name" value="mutl"/>
    <property type="match status" value="1"/>
</dbReference>
<evidence type="ECO:0000313" key="8">
    <source>
        <dbReference type="EMBL" id="KAH7976561.1"/>
    </source>
</evidence>
<comment type="caution">
    <text evidence="8">The sequence shown here is derived from an EMBL/GenBank/DDBJ whole genome shotgun (WGS) entry which is preliminary data.</text>
</comment>
<dbReference type="InterPro" id="IPR020568">
    <property type="entry name" value="Ribosomal_Su5_D2-typ_SF"/>
</dbReference>
<dbReference type="InterPro" id="IPR036890">
    <property type="entry name" value="HATPase_C_sf"/>
</dbReference>
<evidence type="ECO:0000256" key="5">
    <source>
        <dbReference type="ARBA" id="ARBA00023242"/>
    </source>
</evidence>
<evidence type="ECO:0000313" key="9">
    <source>
        <dbReference type="Proteomes" id="UP000821837"/>
    </source>
</evidence>
<dbReference type="SUPFAM" id="SSF54211">
    <property type="entry name" value="Ribosomal protein S5 domain 2-like"/>
    <property type="match status" value="1"/>
</dbReference>
<dbReference type="AlphaFoldDB" id="A0A9D4QE21"/>
<gene>
    <name evidence="8" type="ORF">HPB52_016203</name>
</gene>
<dbReference type="InterPro" id="IPR032189">
    <property type="entry name" value="Mlh1_C"/>
</dbReference>
<evidence type="ECO:0000259" key="7">
    <source>
        <dbReference type="SMART" id="SM01340"/>
    </source>
</evidence>
<dbReference type="GO" id="GO:0016887">
    <property type="term" value="F:ATP hydrolysis activity"/>
    <property type="evidence" value="ECO:0007669"/>
    <property type="project" value="InterPro"/>
</dbReference>
<feature type="compositionally biased region" description="Low complexity" evidence="6">
    <location>
        <begin position="404"/>
        <end position="418"/>
    </location>
</feature>
<feature type="region of interest" description="Disordered" evidence="6">
    <location>
        <begin position="362"/>
        <end position="387"/>
    </location>
</feature>
<dbReference type="VEuPathDB" id="VectorBase:RSAN_055223"/>
<dbReference type="InterPro" id="IPR014762">
    <property type="entry name" value="DNA_mismatch_repair_CS"/>
</dbReference>
<dbReference type="OMA" id="MCLIQHE"/>
<dbReference type="CDD" id="cd03483">
    <property type="entry name" value="MutL_Trans_MLH1"/>
    <property type="match status" value="1"/>
</dbReference>
<dbReference type="Pfam" id="PF01119">
    <property type="entry name" value="DNA_mis_repair"/>
    <property type="match status" value="1"/>
</dbReference>
<dbReference type="PANTHER" id="PTHR10073:SF12">
    <property type="entry name" value="DNA MISMATCH REPAIR PROTEIN MLH1"/>
    <property type="match status" value="1"/>
</dbReference>
<comment type="similarity">
    <text evidence="2">Belongs to the DNA mismatch repair MutL/HexB family.</text>
</comment>
<keyword evidence="3" id="KW-0227">DNA damage</keyword>
<evidence type="ECO:0000256" key="1">
    <source>
        <dbReference type="ARBA" id="ARBA00004123"/>
    </source>
</evidence>
<dbReference type="Pfam" id="PF13589">
    <property type="entry name" value="HATPase_c_3"/>
    <property type="match status" value="1"/>
</dbReference>
<dbReference type="EMBL" id="JABSTV010001246">
    <property type="protein sequence ID" value="KAH7976561.1"/>
    <property type="molecule type" value="Genomic_DNA"/>
</dbReference>
<evidence type="ECO:0000256" key="4">
    <source>
        <dbReference type="ARBA" id="ARBA00023204"/>
    </source>
</evidence>
<name>A0A9D4QE21_RHISA</name>
<dbReference type="GO" id="GO:0032389">
    <property type="term" value="C:MutLalpha complex"/>
    <property type="evidence" value="ECO:0007669"/>
    <property type="project" value="TreeGrafter"/>
</dbReference>
<dbReference type="GO" id="GO:0005524">
    <property type="term" value="F:ATP binding"/>
    <property type="evidence" value="ECO:0007669"/>
    <property type="project" value="InterPro"/>
</dbReference>
<dbReference type="SMART" id="SM01340">
    <property type="entry name" value="DNA_mis_repair"/>
    <property type="match status" value="1"/>
</dbReference>
<dbReference type="GO" id="GO:0030983">
    <property type="term" value="F:mismatched DNA binding"/>
    <property type="evidence" value="ECO:0007669"/>
    <property type="project" value="InterPro"/>
</dbReference>
<sequence length="679" mass="75601">MDTTAPLEPGKIRRLDETVTNRIAAGEVVQRPVNALKEMLENSIDAKSTSIQVVAKSGGLKLLQIKDNGCGIRKEDLDIVCERFTTSKLVKFEDLGSIATYGFRGEALASISYVARVAITTKTEGSTCAYKLSYLNGRPTGPAKPCAGNRGTLIVVEDLFYNVPTRRNAFKSPGEEYRRIVDVVSRYAVHNAGVAMSVRQADDSSTDVRTMSEASTLQNIECIYGKNVSRELLPVECCDANVKLKMKGYVSNANCSYKKCTMLLFINHRLVESAALRKAVESIYASYLPKNAHPWLYLSLEIHPANVDVNVHPTKKEVHFLHEELILESVQKAIDSALLSCDSSRTFLTQACLPRIATSSAKSSSANKKADKTASGASTSVDERHMVRTDSQMQKLDAFLKKSSPQASKQAASSSQPAREPEDVGEDDAAAERPQVKLQSVINLWEAVVKNSHSGLRELFRNHTFVGCVNQRYCLVQHKTELYLINTRRVSEELFYQLMLKNFGRFGMYQLSEPAPIYDLAMMALGLEECGWTEADGPKEELARYMSSFLTSKAEMLDDYFSLGINEAGEITSLPIVLNDHTPPVEGLPMYALRLATEVEWEKEQECFETFCRETARFYAGPSVDAGRDDDPNGWKWVTEHVVFPAAKQTLRLPAEYMENSCVLQVASLPNLYKVFERC</sequence>
<proteinExistence type="inferred from homology"/>
<dbReference type="PROSITE" id="PS00058">
    <property type="entry name" value="DNA_MISMATCH_REPAIR_1"/>
    <property type="match status" value="1"/>
</dbReference>
<evidence type="ECO:0000256" key="2">
    <source>
        <dbReference type="ARBA" id="ARBA00006082"/>
    </source>
</evidence>
<dbReference type="PANTHER" id="PTHR10073">
    <property type="entry name" value="DNA MISMATCH REPAIR PROTEIN MLH, PMS, MUTL"/>
    <property type="match status" value="1"/>
</dbReference>
<dbReference type="Gene3D" id="3.30.230.10">
    <property type="match status" value="1"/>
</dbReference>
<keyword evidence="9" id="KW-1185">Reference proteome</keyword>
<reference evidence="8" key="1">
    <citation type="journal article" date="2020" name="Cell">
        <title>Large-Scale Comparative Analyses of Tick Genomes Elucidate Their Genetic Diversity and Vector Capacities.</title>
        <authorList>
            <consortium name="Tick Genome and Microbiome Consortium (TIGMIC)"/>
            <person name="Jia N."/>
            <person name="Wang J."/>
            <person name="Shi W."/>
            <person name="Du L."/>
            <person name="Sun Y."/>
            <person name="Zhan W."/>
            <person name="Jiang J.F."/>
            <person name="Wang Q."/>
            <person name="Zhang B."/>
            <person name="Ji P."/>
            <person name="Bell-Sakyi L."/>
            <person name="Cui X.M."/>
            <person name="Yuan T.T."/>
            <person name="Jiang B.G."/>
            <person name="Yang W.F."/>
            <person name="Lam T.T."/>
            <person name="Chang Q.C."/>
            <person name="Ding S.J."/>
            <person name="Wang X.J."/>
            <person name="Zhu J.G."/>
            <person name="Ruan X.D."/>
            <person name="Zhao L."/>
            <person name="Wei J.T."/>
            <person name="Ye R.Z."/>
            <person name="Que T.C."/>
            <person name="Du C.H."/>
            <person name="Zhou Y.H."/>
            <person name="Cheng J.X."/>
            <person name="Dai P.F."/>
            <person name="Guo W.B."/>
            <person name="Han X.H."/>
            <person name="Huang E.J."/>
            <person name="Li L.F."/>
            <person name="Wei W."/>
            <person name="Gao Y.C."/>
            <person name="Liu J.Z."/>
            <person name="Shao H.Z."/>
            <person name="Wang X."/>
            <person name="Wang C.C."/>
            <person name="Yang T.C."/>
            <person name="Huo Q.B."/>
            <person name="Li W."/>
            <person name="Chen H.Y."/>
            <person name="Chen S.E."/>
            <person name="Zhou L.G."/>
            <person name="Ni X.B."/>
            <person name="Tian J.H."/>
            <person name="Sheng Y."/>
            <person name="Liu T."/>
            <person name="Pan Y.S."/>
            <person name="Xia L.Y."/>
            <person name="Li J."/>
            <person name="Zhao F."/>
            <person name="Cao W.C."/>
        </authorList>
    </citation>
    <scope>NUCLEOTIDE SEQUENCE</scope>
    <source>
        <strain evidence="8">Rsan-2018</strain>
    </source>
</reference>